<dbReference type="EMBL" id="JASAOK010000033">
    <property type="protein sequence ID" value="KAK6218425.1"/>
    <property type="molecule type" value="Genomic_DNA"/>
</dbReference>
<comment type="caution">
    <text evidence="2">The sequence shown here is derived from an EMBL/GenBank/DDBJ whole genome shotgun (WGS) entry which is preliminary data.</text>
</comment>
<evidence type="ECO:0000313" key="3">
    <source>
        <dbReference type="Proteomes" id="UP001327957"/>
    </source>
</evidence>
<protein>
    <recommendedName>
        <fullName evidence="4">Secreted protein</fullName>
    </recommendedName>
</protein>
<accession>A0AAV9TCK0</accession>
<dbReference type="Proteomes" id="UP001327957">
    <property type="component" value="Unassembled WGS sequence"/>
</dbReference>
<feature type="chain" id="PRO_5043508163" description="Secreted protein" evidence="1">
    <location>
        <begin position="17"/>
        <end position="189"/>
    </location>
</feature>
<evidence type="ECO:0008006" key="4">
    <source>
        <dbReference type="Google" id="ProtNLM"/>
    </source>
</evidence>
<feature type="signal peptide" evidence="1">
    <location>
        <begin position="1"/>
        <end position="16"/>
    </location>
</feature>
<evidence type="ECO:0000256" key="1">
    <source>
        <dbReference type="SAM" id="SignalP"/>
    </source>
</evidence>
<sequence>MHFPQILLGFVATVSAIDIYLHVGGGCGGNAVLCGNINPNTCCSGSGVDIFPTVGFRGIPYEWNLETRGHSGGGCNQLREVQPARNTNFICLYSGGFSGGGYGFAGRKRDECASSGSCTSFQKPDTLLLEDGGKWNIADLEDAPLRQMLAKRPPPPSPYPSENFVLEIAAAGANSTDIPEEFNAYKITE</sequence>
<evidence type="ECO:0000313" key="2">
    <source>
        <dbReference type="EMBL" id="KAK6218425.1"/>
    </source>
</evidence>
<gene>
    <name evidence="2" type="ORF">QIS74_06305</name>
</gene>
<keyword evidence="3" id="KW-1185">Reference proteome</keyword>
<name>A0AAV9TCK0_9PEZI</name>
<dbReference type="AlphaFoldDB" id="A0AAV9TCK0"/>
<reference evidence="2 3" key="1">
    <citation type="submission" date="2023-04" db="EMBL/GenBank/DDBJ databases">
        <title>Colletotrichum tabacum stain YC1 causing leaf anthracnose on Nicotiana tabacum(L.) cv.</title>
        <authorList>
            <person name="Ji Z."/>
            <person name="Wang M."/>
            <person name="Zhang J."/>
            <person name="Wang N."/>
            <person name="Zhou Z."/>
        </authorList>
    </citation>
    <scope>NUCLEOTIDE SEQUENCE [LARGE SCALE GENOMIC DNA]</scope>
    <source>
        <strain evidence="2 3">YC1</strain>
    </source>
</reference>
<keyword evidence="1" id="KW-0732">Signal</keyword>
<organism evidence="2 3">
    <name type="scientific">Colletotrichum tabaci</name>
    <dbReference type="NCBI Taxonomy" id="1209068"/>
    <lineage>
        <taxon>Eukaryota</taxon>
        <taxon>Fungi</taxon>
        <taxon>Dikarya</taxon>
        <taxon>Ascomycota</taxon>
        <taxon>Pezizomycotina</taxon>
        <taxon>Sordariomycetes</taxon>
        <taxon>Hypocreomycetidae</taxon>
        <taxon>Glomerellales</taxon>
        <taxon>Glomerellaceae</taxon>
        <taxon>Colletotrichum</taxon>
        <taxon>Colletotrichum destructivum species complex</taxon>
    </lineage>
</organism>
<proteinExistence type="predicted"/>